<gene>
    <name evidence="2" type="ORF">AVDCRST_MAG64-260</name>
</gene>
<evidence type="ECO:0000256" key="1">
    <source>
        <dbReference type="SAM" id="SignalP"/>
    </source>
</evidence>
<reference evidence="2" key="1">
    <citation type="submission" date="2020-02" db="EMBL/GenBank/DDBJ databases">
        <authorList>
            <person name="Meier V. D."/>
        </authorList>
    </citation>
    <scope>NUCLEOTIDE SEQUENCE</scope>
    <source>
        <strain evidence="2">AVDCRST_MAG64</strain>
    </source>
</reference>
<feature type="chain" id="PRO_5027080479" evidence="1">
    <location>
        <begin position="24"/>
        <end position="245"/>
    </location>
</feature>
<dbReference type="AlphaFoldDB" id="A0A6J4N1M0"/>
<feature type="non-terminal residue" evidence="2">
    <location>
        <position position="245"/>
    </location>
</feature>
<feature type="signal peptide" evidence="1">
    <location>
        <begin position="1"/>
        <end position="23"/>
    </location>
</feature>
<keyword evidence="1" id="KW-0732">Signal</keyword>
<proteinExistence type="predicted"/>
<organism evidence="2">
    <name type="scientific">uncultured Phycisphaerae bacterium</name>
    <dbReference type="NCBI Taxonomy" id="904963"/>
    <lineage>
        <taxon>Bacteria</taxon>
        <taxon>Pseudomonadati</taxon>
        <taxon>Planctomycetota</taxon>
        <taxon>Phycisphaerae</taxon>
        <taxon>environmental samples</taxon>
    </lineage>
</organism>
<protein>
    <submittedName>
        <fullName evidence="2">Uncharacterized protein</fullName>
    </submittedName>
</protein>
<sequence length="245" mass="26047">MRCLCAVLAAVAVAVATGGVAQAQETGVGYGGGTPGTASNFRLVGHSPLAGRGMNAAPAIYRNFVYVGNRTDASDYCAGGETQGCEHRRPGILIVDAEDPQEPEVVGEIGAPHAAQVGITTRELRVLPERKLLIVMTFRCSNALHACAPGTDAEFGYDLKFFDLSNPRQPRFISSYVPTSKAGMPVKPHEMHLWTDPVNRNRALLYLSTPSGSKDPARPNLLVVDISDVHAGGQVEHVAEANFNP</sequence>
<dbReference type="EMBL" id="CADCUQ010000065">
    <property type="protein sequence ID" value="CAA9375398.1"/>
    <property type="molecule type" value="Genomic_DNA"/>
</dbReference>
<evidence type="ECO:0000313" key="2">
    <source>
        <dbReference type="EMBL" id="CAA9375398.1"/>
    </source>
</evidence>
<accession>A0A6J4N1M0</accession>
<name>A0A6J4N1M0_9BACT</name>